<organism evidence="1 2">
    <name type="scientific">Enhygromyxa salina</name>
    <dbReference type="NCBI Taxonomy" id="215803"/>
    <lineage>
        <taxon>Bacteria</taxon>
        <taxon>Pseudomonadati</taxon>
        <taxon>Myxococcota</taxon>
        <taxon>Polyangia</taxon>
        <taxon>Nannocystales</taxon>
        <taxon>Nannocystaceae</taxon>
        <taxon>Enhygromyxa</taxon>
    </lineage>
</organism>
<sequence>MGAAPSPGPHNWPGDLVDLVDLARRLAPEELDVGLRVLMVLAGLVRTTGKCEQCIGANVDCEEFADDDCE</sequence>
<dbReference type="Proteomes" id="UP000237968">
    <property type="component" value="Unassembled WGS sequence"/>
</dbReference>
<proteinExistence type="predicted"/>
<name>A0A2S9XZW2_9BACT</name>
<keyword evidence="2" id="KW-1185">Reference proteome</keyword>
<dbReference type="RefSeq" id="WP_146155720.1">
    <property type="nucleotide sequence ID" value="NZ_PVNK01000146.1"/>
</dbReference>
<gene>
    <name evidence="1" type="ORF">ENSA5_30240</name>
</gene>
<accession>A0A2S9XZW2</accession>
<dbReference type="EMBL" id="PVNK01000146">
    <property type="protein sequence ID" value="PRP98291.1"/>
    <property type="molecule type" value="Genomic_DNA"/>
</dbReference>
<dbReference type="AlphaFoldDB" id="A0A2S9XZW2"/>
<comment type="caution">
    <text evidence="1">The sequence shown here is derived from an EMBL/GenBank/DDBJ whole genome shotgun (WGS) entry which is preliminary data.</text>
</comment>
<reference evidence="1 2" key="1">
    <citation type="submission" date="2018-03" db="EMBL/GenBank/DDBJ databases">
        <title>Draft Genome Sequences of the Obligatory Marine Myxobacteria Enhygromyxa salina SWB005.</title>
        <authorList>
            <person name="Poehlein A."/>
            <person name="Moghaddam J.A."/>
            <person name="Harms H."/>
            <person name="Alanjari M."/>
            <person name="Koenig G.M."/>
            <person name="Daniel R."/>
            <person name="Schaeberle T.F."/>
        </authorList>
    </citation>
    <scope>NUCLEOTIDE SEQUENCE [LARGE SCALE GENOMIC DNA]</scope>
    <source>
        <strain evidence="1 2">SWB005</strain>
    </source>
</reference>
<protein>
    <submittedName>
        <fullName evidence="1">Uncharacterized protein</fullName>
    </submittedName>
</protein>
<evidence type="ECO:0000313" key="2">
    <source>
        <dbReference type="Proteomes" id="UP000237968"/>
    </source>
</evidence>
<evidence type="ECO:0000313" key="1">
    <source>
        <dbReference type="EMBL" id="PRP98291.1"/>
    </source>
</evidence>